<dbReference type="EMBL" id="CP000816">
    <property type="protein sequence ID" value="ABU82334.1"/>
    <property type="molecule type" value="Genomic_DNA"/>
</dbReference>
<proteinExistence type="predicted"/>
<protein>
    <recommendedName>
        <fullName evidence="3">Glutamine amidotransferase type-2 domain-containing protein</fullName>
    </recommendedName>
</protein>
<evidence type="ECO:0008006" key="3">
    <source>
        <dbReference type="Google" id="ProtNLM"/>
    </source>
</evidence>
<dbReference type="Gene3D" id="3.60.20.10">
    <property type="entry name" value="Glutamine Phosphoribosylpyrophosphate, subunit 1, domain 1"/>
    <property type="match status" value="1"/>
</dbReference>
<evidence type="ECO:0000313" key="1">
    <source>
        <dbReference type="EMBL" id="ABU82334.1"/>
    </source>
</evidence>
<dbReference type="HOGENOM" id="CLU_1145213_0_0_2"/>
<dbReference type="STRING" id="453591.Igni_1157"/>
<accession>A8ABN2</accession>
<name>A8ABN2_IGNH4</name>
<reference evidence="1 2" key="1">
    <citation type="journal article" date="2008" name="Genome Biol.">
        <title>A genomic analysis of the archaeal system Ignicoccus hospitalis-Nanoarchaeum equitans.</title>
        <authorList>
            <person name="Podar M."/>
            <person name="Anderson I."/>
            <person name="Makarova K.S."/>
            <person name="Elkins J.G."/>
            <person name="Ivanova N."/>
            <person name="Wall M.A."/>
            <person name="Lykidis A."/>
            <person name="Mavromatis K."/>
            <person name="Sun H."/>
            <person name="Hudson M.E."/>
            <person name="Chen W."/>
            <person name="Deciu C."/>
            <person name="Hutchison D."/>
            <person name="Eads J.R."/>
            <person name="Anderson A."/>
            <person name="Fernandes F."/>
            <person name="Szeto E."/>
            <person name="Lapidus A."/>
            <person name="Kyrpides N.C."/>
            <person name="Saier M.H.Jr."/>
            <person name="Richardson P.M."/>
            <person name="Rachel R."/>
            <person name="Huber H."/>
            <person name="Eisen J.A."/>
            <person name="Koonin E.V."/>
            <person name="Keller M."/>
            <person name="Stetter K.O."/>
        </authorList>
    </citation>
    <scope>NUCLEOTIDE SEQUENCE [LARGE SCALE GENOMIC DNA]</scope>
    <source>
        <strain evidence="2">KIN4/I / DSM 18386 / JCM 14125</strain>
    </source>
</reference>
<organism evidence="1 2">
    <name type="scientific">Ignicoccus hospitalis (strain KIN4/I / DSM 18386 / JCM 14125)</name>
    <dbReference type="NCBI Taxonomy" id="453591"/>
    <lineage>
        <taxon>Archaea</taxon>
        <taxon>Thermoproteota</taxon>
        <taxon>Thermoprotei</taxon>
        <taxon>Desulfurococcales</taxon>
        <taxon>Desulfurococcaceae</taxon>
        <taxon>Ignicoccus</taxon>
    </lineage>
</organism>
<dbReference type="SUPFAM" id="SSF56235">
    <property type="entry name" value="N-terminal nucleophile aminohydrolases (Ntn hydrolases)"/>
    <property type="match status" value="1"/>
</dbReference>
<dbReference type="InterPro" id="IPR029055">
    <property type="entry name" value="Ntn_hydrolases_N"/>
</dbReference>
<dbReference type="KEGG" id="iho:Igni_1157"/>
<keyword evidence="2" id="KW-1185">Reference proteome</keyword>
<dbReference type="PhylomeDB" id="A8ABN2"/>
<dbReference type="AlphaFoldDB" id="A8ABN2"/>
<dbReference type="eggNOG" id="arCOG03639">
    <property type="taxonomic scope" value="Archaea"/>
</dbReference>
<evidence type="ECO:0000313" key="2">
    <source>
        <dbReference type="Proteomes" id="UP000000262"/>
    </source>
</evidence>
<sequence length="242" mass="27246">MIDLCRMLMMKGFSEDLVKALVEAARDDPYGARRWKGKEPNHPDGWGFVGVEEGRFVEYRSTRAVWEDERGLEFLNNNFGTLNLLHVRKTSIKGTEAHPQNVQPVGVLNVLWIGYNGTIDPSTLEAPYPIRRMMSSGTLADTAAVAWAVMENYSEDPLLTAMRVKGWLEEVLPEGSGAAVFFVDVYGNAGYAWECKECKKEELDYYKIYFYEVGSVKAVASSTVALKHGEKNWREAPKYGSL</sequence>
<dbReference type="Proteomes" id="UP000000262">
    <property type="component" value="Chromosome"/>
</dbReference>
<gene>
    <name evidence="1" type="ordered locus">Igni_1157</name>
</gene>